<feature type="transmembrane region" description="Helical" evidence="6">
    <location>
        <begin position="215"/>
        <end position="238"/>
    </location>
</feature>
<feature type="transmembrane region" description="Helical" evidence="6">
    <location>
        <begin position="502"/>
        <end position="523"/>
    </location>
</feature>
<protein>
    <submittedName>
        <fullName evidence="8">O-antigen/teichoic acid export membrane protein</fullName>
    </submittedName>
</protein>
<dbReference type="PANTHER" id="PTHR30250:SF11">
    <property type="entry name" value="O-ANTIGEN TRANSPORTER-RELATED"/>
    <property type="match status" value="1"/>
</dbReference>
<keyword evidence="9" id="KW-1185">Reference proteome</keyword>
<keyword evidence="2" id="KW-1003">Cell membrane</keyword>
<feature type="transmembrane region" description="Helical" evidence="6">
    <location>
        <begin position="273"/>
        <end position="290"/>
    </location>
</feature>
<dbReference type="RefSeq" id="WP_184305537.1">
    <property type="nucleotide sequence ID" value="NZ_JACHXU010000009.1"/>
</dbReference>
<feature type="transmembrane region" description="Helical" evidence="6">
    <location>
        <begin position="86"/>
        <end position="105"/>
    </location>
</feature>
<dbReference type="InterPro" id="IPR050833">
    <property type="entry name" value="Poly_Biosynth_Transport"/>
</dbReference>
<feature type="transmembrane region" description="Helical" evidence="6">
    <location>
        <begin position="334"/>
        <end position="354"/>
    </location>
</feature>
<dbReference type="EMBL" id="JACHXU010000009">
    <property type="protein sequence ID" value="MBB3207166.1"/>
    <property type="molecule type" value="Genomic_DNA"/>
</dbReference>
<keyword evidence="5 6" id="KW-0472">Membrane</keyword>
<evidence type="ECO:0000256" key="5">
    <source>
        <dbReference type="ARBA" id="ARBA00023136"/>
    </source>
</evidence>
<dbReference type="AlphaFoldDB" id="A0A7W5DZ32"/>
<organism evidence="8 9">
    <name type="scientific">Aporhodopirellula rubra</name>
    <dbReference type="NCBI Taxonomy" id="980271"/>
    <lineage>
        <taxon>Bacteria</taxon>
        <taxon>Pseudomonadati</taxon>
        <taxon>Planctomycetota</taxon>
        <taxon>Planctomycetia</taxon>
        <taxon>Pirellulales</taxon>
        <taxon>Pirellulaceae</taxon>
        <taxon>Aporhodopirellula</taxon>
    </lineage>
</organism>
<evidence type="ECO:0000313" key="8">
    <source>
        <dbReference type="EMBL" id="MBB3207166.1"/>
    </source>
</evidence>
<name>A0A7W5DZ32_9BACT</name>
<dbReference type="GO" id="GO:0005886">
    <property type="term" value="C:plasma membrane"/>
    <property type="evidence" value="ECO:0007669"/>
    <property type="project" value="UniProtKB-SubCell"/>
</dbReference>
<proteinExistence type="predicted"/>
<feature type="transmembrane region" description="Helical" evidence="6">
    <location>
        <begin position="464"/>
        <end position="490"/>
    </location>
</feature>
<sequence length="548" mass="59524">MIACIFRLRLYFFIIHACMSSAAEPQQIVPMIGANRTSREFRVDSLAVGMLVMLAMTVVGRGIGFVRGMAFCRLMDDTDVGRWSMAFGFITLITPVMLFGIPGVLPKFTEHFRLKGQLQPFVRRIAIGTLVCTGVFVAAMALLPEWFGWVIFLQSQSASLVYAMAAAVVGMIVYNFASDLNASLRQVRVVSMMQFVHGVGFTVLSLAWLVNGGGFTGLILVFAVACLLATLPGVWSLAKNWKAATGVSETPEIAGIANETDDKISLGRMVRRLAPYAAALWMTNLIGNLFELSDRYMILHFLPLPPDALASGSADSIRETMGQAAVGQYHSGRIVPMMLLSVGTMIAGVLMPYLSADWEAKKLDSVRARIGDALLAVSLVFTVGGAFAILIGPWMFDVLLQGRYSDGLNLMPLALCFCTWSALVMVGQCYLLTAEKGRAVALAMFVGLIANLVLNAILLPRFGLMGAVVATLLAHGVVMVCVWSAMVFFGYPIGSKTVMLSLLPFTLLASPWVAILLACAIGWSQWKKPASRERLIELMPSRIRGRFS</sequence>
<evidence type="ECO:0000256" key="6">
    <source>
        <dbReference type="SAM" id="Phobius"/>
    </source>
</evidence>
<keyword evidence="7" id="KW-0732">Signal</keyword>
<dbReference type="Pfam" id="PF01943">
    <property type="entry name" value="Polysacc_synt"/>
    <property type="match status" value="1"/>
</dbReference>
<keyword evidence="4 6" id="KW-1133">Transmembrane helix</keyword>
<feature type="transmembrane region" description="Helical" evidence="6">
    <location>
        <begin position="439"/>
        <end position="458"/>
    </location>
</feature>
<evidence type="ECO:0000256" key="7">
    <source>
        <dbReference type="SAM" id="SignalP"/>
    </source>
</evidence>
<reference evidence="8 9" key="1">
    <citation type="submission" date="2020-08" db="EMBL/GenBank/DDBJ databases">
        <title>Genomic Encyclopedia of Type Strains, Phase III (KMG-III): the genomes of soil and plant-associated and newly described type strains.</title>
        <authorList>
            <person name="Whitman W."/>
        </authorList>
    </citation>
    <scope>NUCLEOTIDE SEQUENCE [LARGE SCALE GENOMIC DNA]</scope>
    <source>
        <strain evidence="8 9">CECT 8075</strain>
    </source>
</reference>
<gene>
    <name evidence="8" type="ORF">FHS27_002985</name>
</gene>
<feature type="transmembrane region" description="Helical" evidence="6">
    <location>
        <begin position="46"/>
        <end position="66"/>
    </location>
</feature>
<evidence type="ECO:0000313" key="9">
    <source>
        <dbReference type="Proteomes" id="UP000536179"/>
    </source>
</evidence>
<feature type="transmembrane region" description="Helical" evidence="6">
    <location>
        <begin position="159"/>
        <end position="177"/>
    </location>
</feature>
<feature type="transmembrane region" description="Helical" evidence="6">
    <location>
        <begin position="374"/>
        <end position="396"/>
    </location>
</feature>
<dbReference type="Proteomes" id="UP000536179">
    <property type="component" value="Unassembled WGS sequence"/>
</dbReference>
<feature type="signal peptide" evidence="7">
    <location>
        <begin position="1"/>
        <end position="22"/>
    </location>
</feature>
<feature type="chain" id="PRO_5031196614" evidence="7">
    <location>
        <begin position="23"/>
        <end position="548"/>
    </location>
</feature>
<keyword evidence="3 6" id="KW-0812">Transmembrane</keyword>
<dbReference type="InterPro" id="IPR002797">
    <property type="entry name" value="Polysacc_synth"/>
</dbReference>
<feature type="transmembrane region" description="Helical" evidence="6">
    <location>
        <begin position="125"/>
        <end position="147"/>
    </location>
</feature>
<feature type="transmembrane region" description="Helical" evidence="6">
    <location>
        <begin position="189"/>
        <end position="209"/>
    </location>
</feature>
<evidence type="ECO:0000256" key="4">
    <source>
        <dbReference type="ARBA" id="ARBA00022989"/>
    </source>
</evidence>
<comment type="subcellular location">
    <subcellularLocation>
        <location evidence="1">Cell membrane</location>
        <topology evidence="1">Multi-pass membrane protein</topology>
    </subcellularLocation>
</comment>
<dbReference type="PANTHER" id="PTHR30250">
    <property type="entry name" value="PST FAMILY PREDICTED COLANIC ACID TRANSPORTER"/>
    <property type="match status" value="1"/>
</dbReference>
<evidence type="ECO:0000256" key="2">
    <source>
        <dbReference type="ARBA" id="ARBA00022475"/>
    </source>
</evidence>
<evidence type="ECO:0000256" key="3">
    <source>
        <dbReference type="ARBA" id="ARBA00022692"/>
    </source>
</evidence>
<comment type="caution">
    <text evidence="8">The sequence shown here is derived from an EMBL/GenBank/DDBJ whole genome shotgun (WGS) entry which is preliminary data.</text>
</comment>
<accession>A0A7W5DZ32</accession>
<feature type="transmembrane region" description="Helical" evidence="6">
    <location>
        <begin position="408"/>
        <end position="432"/>
    </location>
</feature>
<evidence type="ECO:0000256" key="1">
    <source>
        <dbReference type="ARBA" id="ARBA00004651"/>
    </source>
</evidence>